<evidence type="ECO:0000313" key="1">
    <source>
        <dbReference type="EMBL" id="KKK64337.1"/>
    </source>
</evidence>
<proteinExistence type="predicted"/>
<accession>A0A0F8X5D3</accession>
<organism evidence="1">
    <name type="scientific">marine sediment metagenome</name>
    <dbReference type="NCBI Taxonomy" id="412755"/>
    <lineage>
        <taxon>unclassified sequences</taxon>
        <taxon>metagenomes</taxon>
        <taxon>ecological metagenomes</taxon>
    </lineage>
</organism>
<dbReference type="AlphaFoldDB" id="A0A0F8X5D3"/>
<comment type="caution">
    <text evidence="1">The sequence shown here is derived from an EMBL/GenBank/DDBJ whole genome shotgun (WGS) entry which is preliminary data.</text>
</comment>
<reference evidence="1" key="1">
    <citation type="journal article" date="2015" name="Nature">
        <title>Complex archaea that bridge the gap between prokaryotes and eukaryotes.</title>
        <authorList>
            <person name="Spang A."/>
            <person name="Saw J.H."/>
            <person name="Jorgensen S.L."/>
            <person name="Zaremba-Niedzwiedzka K."/>
            <person name="Martijn J."/>
            <person name="Lind A.E."/>
            <person name="van Eijk R."/>
            <person name="Schleper C."/>
            <person name="Guy L."/>
            <person name="Ettema T.J."/>
        </authorList>
    </citation>
    <scope>NUCLEOTIDE SEQUENCE</scope>
</reference>
<dbReference type="EMBL" id="LAZR01061065">
    <property type="protein sequence ID" value="KKK64337.1"/>
    <property type="molecule type" value="Genomic_DNA"/>
</dbReference>
<gene>
    <name evidence="1" type="ORF">LCGC14_2985240</name>
</gene>
<name>A0A0F8X5D3_9ZZZZ</name>
<protein>
    <recommendedName>
        <fullName evidence="2">Terminase small subunit</fullName>
    </recommendedName>
</protein>
<evidence type="ECO:0008006" key="2">
    <source>
        <dbReference type="Google" id="ProtNLM"/>
    </source>
</evidence>
<sequence>MPPVVEWGMTNGLSDKMEKYSLYLFQGLSQRRAYLQAGYAPGGRPAILDKAACYLAGHPKVVARLAELRGKAEDDAISDVKERKQRLTEFIRGNVTHYMDDGGKLVLAKDTPRSGAVAEWQVKQTKYGEQRLLKLHDPIQAISELNRMERIYEVGATINQDNRTVNIYVVDDEARELLGRVKDRTREVEGD</sequence>